<organism evidence="3 4">
    <name type="scientific">Alteribacillus persepolensis</name>
    <dbReference type="NCBI Taxonomy" id="568899"/>
    <lineage>
        <taxon>Bacteria</taxon>
        <taxon>Bacillati</taxon>
        <taxon>Bacillota</taxon>
        <taxon>Bacilli</taxon>
        <taxon>Bacillales</taxon>
        <taxon>Bacillaceae</taxon>
        <taxon>Alteribacillus</taxon>
    </lineage>
</organism>
<dbReference type="SMART" id="SM00465">
    <property type="entry name" value="GIYc"/>
    <property type="match status" value="1"/>
</dbReference>
<accession>A0A1G8HXW8</accession>
<dbReference type="Gene3D" id="3.40.1440.10">
    <property type="entry name" value="GIY-YIG endonuclease"/>
    <property type="match status" value="1"/>
</dbReference>
<protein>
    <submittedName>
        <fullName evidence="3">Putative endonuclease</fullName>
    </submittedName>
</protein>
<dbReference type="InterPro" id="IPR035901">
    <property type="entry name" value="GIY-YIG_endonuc_sf"/>
</dbReference>
<dbReference type="OrthoDB" id="9807770at2"/>
<keyword evidence="4" id="KW-1185">Reference proteome</keyword>
<dbReference type="GO" id="GO:0004519">
    <property type="term" value="F:endonuclease activity"/>
    <property type="evidence" value="ECO:0007669"/>
    <property type="project" value="UniProtKB-KW"/>
</dbReference>
<keyword evidence="3" id="KW-0378">Hydrolase</keyword>
<dbReference type="Proteomes" id="UP000199163">
    <property type="component" value="Unassembled WGS sequence"/>
</dbReference>
<dbReference type="PROSITE" id="PS50164">
    <property type="entry name" value="GIY_YIG"/>
    <property type="match status" value="1"/>
</dbReference>
<keyword evidence="3" id="KW-0255">Endonuclease</keyword>
<dbReference type="EMBL" id="FNDK01000022">
    <property type="protein sequence ID" value="SDI11473.1"/>
    <property type="molecule type" value="Genomic_DNA"/>
</dbReference>
<dbReference type="RefSeq" id="WP_091275385.1">
    <property type="nucleotide sequence ID" value="NZ_FNDK01000022.1"/>
</dbReference>
<dbReference type="Pfam" id="PF01541">
    <property type="entry name" value="GIY-YIG"/>
    <property type="match status" value="1"/>
</dbReference>
<dbReference type="PANTHER" id="PTHR34477:SF1">
    <property type="entry name" value="UPF0213 PROTEIN YHBQ"/>
    <property type="match status" value="1"/>
</dbReference>
<evidence type="ECO:0000313" key="4">
    <source>
        <dbReference type="Proteomes" id="UP000199163"/>
    </source>
</evidence>
<dbReference type="InterPro" id="IPR050190">
    <property type="entry name" value="UPF0213_domain"/>
</dbReference>
<dbReference type="STRING" id="568899.SAMN05192534_12212"/>
<keyword evidence="3" id="KW-0540">Nuclease</keyword>
<comment type="similarity">
    <text evidence="1">Belongs to the UPF0213 family.</text>
</comment>
<name>A0A1G8HXW8_9BACI</name>
<dbReference type="SUPFAM" id="SSF82771">
    <property type="entry name" value="GIY-YIG endonuclease"/>
    <property type="match status" value="1"/>
</dbReference>
<reference evidence="3 4" key="1">
    <citation type="submission" date="2016-10" db="EMBL/GenBank/DDBJ databases">
        <authorList>
            <person name="de Groot N.N."/>
        </authorList>
    </citation>
    <scope>NUCLEOTIDE SEQUENCE [LARGE SCALE GENOMIC DNA]</scope>
    <source>
        <strain evidence="3 4">DSM 21632</strain>
    </source>
</reference>
<proteinExistence type="inferred from homology"/>
<dbReference type="CDD" id="cd10456">
    <property type="entry name" value="GIY-YIG_UPF0213"/>
    <property type="match status" value="1"/>
</dbReference>
<dbReference type="PANTHER" id="PTHR34477">
    <property type="entry name" value="UPF0213 PROTEIN YHBQ"/>
    <property type="match status" value="1"/>
</dbReference>
<sequence>MRDSNYYVYMLRCADDTLYIGYTTNIEKRLRQHNNGTGAKYTRGRGPFEVVYQKGFPTKQEAMQVEYRMKQLSRKEKQALIEKQKVCPE</sequence>
<evidence type="ECO:0000259" key="2">
    <source>
        <dbReference type="PROSITE" id="PS50164"/>
    </source>
</evidence>
<feature type="domain" description="GIY-YIG" evidence="2">
    <location>
        <begin position="4"/>
        <end position="79"/>
    </location>
</feature>
<gene>
    <name evidence="3" type="ORF">SAMN05192534_12212</name>
</gene>
<evidence type="ECO:0000256" key="1">
    <source>
        <dbReference type="ARBA" id="ARBA00007435"/>
    </source>
</evidence>
<dbReference type="AlphaFoldDB" id="A0A1G8HXW8"/>
<dbReference type="InterPro" id="IPR000305">
    <property type="entry name" value="GIY-YIG_endonuc"/>
</dbReference>
<evidence type="ECO:0000313" key="3">
    <source>
        <dbReference type="EMBL" id="SDI11473.1"/>
    </source>
</evidence>